<protein>
    <submittedName>
        <fullName evidence="2">Uncharacterized protein</fullName>
    </submittedName>
</protein>
<keyword evidence="3" id="KW-1185">Reference proteome</keyword>
<accession>A0AA88KNF5</accession>
<dbReference type="Proteomes" id="UP000816034">
    <property type="component" value="Unassembled WGS sequence"/>
</dbReference>
<sequence>MEDPKRSKSVQDVRSRLRETQQKRKDFYKSSHSIPSRFETKLNSSSLEKKGFGTSSCRFQVFVNDLGGPNATTYSINRELLERKTSDSKKGYGYMVSNTKRWYDAPRSTFITPGPGSTEPLQFFSSTTIQDKRIPSSAGVGSRAFLSSSPTKTKIESETPPTVGPGTYNVCESSFDKKRVGSAGKSSMFASKTKRFSEENRSSSPTDIVNHFEESIEEKYERENPSRGIYRIREKKELPQAIFRSTTRRDIENGKPQYESIDISEITKPKSASRSTREIQIDDSDKDPRSFFFKNDAIDRFGNFTGKTRKKKHSKEQPDPIYYPTTDRFGSNLADKDNKKHISSSFFVSNSKRDPYVPTENADLYPGKYDYSQLFATGKTRTFNANKRGIFL</sequence>
<evidence type="ECO:0000256" key="1">
    <source>
        <dbReference type="SAM" id="MobiDB-lite"/>
    </source>
</evidence>
<dbReference type="RefSeq" id="XP_044552485.1">
    <property type="nucleotide sequence ID" value="XM_044696444.1"/>
</dbReference>
<dbReference type="AlphaFoldDB" id="A0AA88KNF5"/>
<name>A0AA88KNF5_NAELO</name>
<proteinExistence type="predicted"/>
<evidence type="ECO:0000313" key="2">
    <source>
        <dbReference type="EMBL" id="KAG2388493.1"/>
    </source>
</evidence>
<dbReference type="GeneID" id="68093119"/>
<dbReference type="EMBL" id="PYSW02000010">
    <property type="protein sequence ID" value="KAG2388493.1"/>
    <property type="molecule type" value="Genomic_DNA"/>
</dbReference>
<comment type="caution">
    <text evidence="2">The sequence shown here is derived from an EMBL/GenBank/DDBJ whole genome shotgun (WGS) entry which is preliminary data.</text>
</comment>
<feature type="region of interest" description="Disordered" evidence="1">
    <location>
        <begin position="139"/>
        <end position="166"/>
    </location>
</feature>
<reference evidence="2 3" key="1">
    <citation type="journal article" date="2018" name="BMC Genomics">
        <title>The genome of Naegleria lovaniensis, the basis for a comparative approach to unravel pathogenicity factors of the human pathogenic amoeba N. fowleri.</title>
        <authorList>
            <person name="Liechti N."/>
            <person name="Schurch N."/>
            <person name="Bruggmann R."/>
            <person name="Wittwer M."/>
        </authorList>
    </citation>
    <scope>NUCLEOTIDE SEQUENCE [LARGE SCALE GENOMIC DNA]</scope>
    <source>
        <strain evidence="2 3">ATCC 30569</strain>
    </source>
</reference>
<feature type="compositionally biased region" description="Basic and acidic residues" evidence="1">
    <location>
        <begin position="1"/>
        <end position="29"/>
    </location>
</feature>
<evidence type="ECO:0000313" key="3">
    <source>
        <dbReference type="Proteomes" id="UP000816034"/>
    </source>
</evidence>
<feature type="region of interest" description="Disordered" evidence="1">
    <location>
        <begin position="307"/>
        <end position="328"/>
    </location>
</feature>
<feature type="region of interest" description="Disordered" evidence="1">
    <location>
        <begin position="1"/>
        <end position="33"/>
    </location>
</feature>
<gene>
    <name evidence="2" type="ORF">C9374_000657</name>
</gene>
<organism evidence="2 3">
    <name type="scientific">Naegleria lovaniensis</name>
    <name type="common">Amoeba</name>
    <dbReference type="NCBI Taxonomy" id="51637"/>
    <lineage>
        <taxon>Eukaryota</taxon>
        <taxon>Discoba</taxon>
        <taxon>Heterolobosea</taxon>
        <taxon>Tetramitia</taxon>
        <taxon>Eutetramitia</taxon>
        <taxon>Vahlkampfiidae</taxon>
        <taxon>Naegleria</taxon>
    </lineage>
</organism>